<dbReference type="EMBL" id="LQNU01000041">
    <property type="protein sequence ID" value="KZE83049.1"/>
    <property type="molecule type" value="Genomic_DNA"/>
</dbReference>
<organism evidence="1 2">
    <name type="scientific">Myroides marinus</name>
    <dbReference type="NCBI Taxonomy" id="703342"/>
    <lineage>
        <taxon>Bacteria</taxon>
        <taxon>Pseudomonadati</taxon>
        <taxon>Bacteroidota</taxon>
        <taxon>Flavobacteriia</taxon>
        <taxon>Flavobacteriales</taxon>
        <taxon>Flavobacteriaceae</taxon>
        <taxon>Myroides</taxon>
    </lineage>
</organism>
<name>A0A161SBC8_9FLAO</name>
<accession>A0A161SBC8</accession>
<dbReference type="AlphaFoldDB" id="A0A161SBC8"/>
<dbReference type="OrthoDB" id="1372231at2"/>
<keyword evidence="2" id="KW-1185">Reference proteome</keyword>
<reference evidence="1 2" key="1">
    <citation type="submission" date="2016-01" db="EMBL/GenBank/DDBJ databases">
        <title>Whole genome sequencing of Myroides marinus L41.</title>
        <authorList>
            <person name="Hong K.W."/>
        </authorList>
    </citation>
    <scope>NUCLEOTIDE SEQUENCE [LARGE SCALE GENOMIC DNA]</scope>
    <source>
        <strain evidence="1 2">L41</strain>
    </source>
</reference>
<dbReference type="Proteomes" id="UP000076630">
    <property type="component" value="Unassembled WGS sequence"/>
</dbReference>
<evidence type="ECO:0000313" key="2">
    <source>
        <dbReference type="Proteomes" id="UP000076630"/>
    </source>
</evidence>
<evidence type="ECO:0008006" key="3">
    <source>
        <dbReference type="Google" id="ProtNLM"/>
    </source>
</evidence>
<comment type="caution">
    <text evidence="1">The sequence shown here is derived from an EMBL/GenBank/DDBJ whole genome shotgun (WGS) entry which is preliminary data.</text>
</comment>
<protein>
    <recommendedName>
        <fullName evidence="3">Lipoprotein</fullName>
    </recommendedName>
</protein>
<dbReference type="RefSeq" id="WP_038984996.1">
    <property type="nucleotide sequence ID" value="NZ_JWJO01000009.1"/>
</dbReference>
<sequence>MKKTLIVFALLALVACKDKKEEEVSAEPITPTEEVIEEVEEEKPVLTIYEKEENILLDILIPRYYDKDVHQAQFNKVNDKWLAFEEKKGLFQVIKADYAISEEVNECTESEQLGIFATGPIEPIFFLGPNALIKKGTKVAVNIKEQPLWPEAPQEYLFNGKQYILRAEGKELDSYNYTDDSGKAKKYKKFKNYKLYLSVDGEAEQLVLDIPEFNDTFVKLLFVGDLDDDGNLDFVFDTSADYEVQTVEVYLSRGAKHFIYLAGEVSVDFSC</sequence>
<dbReference type="PROSITE" id="PS51257">
    <property type="entry name" value="PROKAR_LIPOPROTEIN"/>
    <property type="match status" value="1"/>
</dbReference>
<evidence type="ECO:0000313" key="1">
    <source>
        <dbReference type="EMBL" id="KZE83049.1"/>
    </source>
</evidence>
<proteinExistence type="predicted"/>
<gene>
    <name evidence="1" type="ORF">AV926_05750</name>
</gene>